<dbReference type="Pfam" id="PF19457">
    <property type="entry name" value="DUF5994"/>
    <property type="match status" value="1"/>
</dbReference>
<sequence>MSATTDHPPLRAVPFRAPTARLALKPVSPSPGHAEPDGAWWPRSRDLTPELSALADVLDPLSGRITHIAVNPRHWPILPRKIFVNGHVVKVGWFTSEQDPQRILLLSYTAGRWDLLVIPPETSAPSAARLMAAASANTGPPMTATALLTAEQAGETSSSYEATTGRPGRLVVGMCRSSSPLWPSVA</sequence>
<keyword evidence="2" id="KW-1185">Reference proteome</keyword>
<dbReference type="AlphaFoldDB" id="A0A101J746"/>
<evidence type="ECO:0000313" key="2">
    <source>
        <dbReference type="Proteomes" id="UP000053923"/>
    </source>
</evidence>
<organism evidence="1 2">
    <name type="scientific">Streptomyces regalis</name>
    <dbReference type="NCBI Taxonomy" id="68262"/>
    <lineage>
        <taxon>Bacteria</taxon>
        <taxon>Bacillati</taxon>
        <taxon>Actinomycetota</taxon>
        <taxon>Actinomycetes</taxon>
        <taxon>Kitasatosporales</taxon>
        <taxon>Streptomycetaceae</taxon>
        <taxon>Streptomyces</taxon>
    </lineage>
</organism>
<accession>A0A101J746</accession>
<comment type="caution">
    <text evidence="1">The sequence shown here is derived from an EMBL/GenBank/DDBJ whole genome shotgun (WGS) entry which is preliminary data.</text>
</comment>
<reference evidence="2" key="1">
    <citation type="submission" date="2015-10" db="EMBL/GenBank/DDBJ databases">
        <authorList>
            <person name="Ju K.-S."/>
            <person name="Doroghazi J.R."/>
            <person name="Metcalf W.W."/>
        </authorList>
    </citation>
    <scope>NUCLEOTIDE SEQUENCE [LARGE SCALE GENOMIC DNA]</scope>
    <source>
        <strain evidence="2">NRRL 3151</strain>
    </source>
</reference>
<protein>
    <submittedName>
        <fullName evidence="1">Uncharacterized protein</fullName>
    </submittedName>
</protein>
<evidence type="ECO:0000313" key="1">
    <source>
        <dbReference type="EMBL" id="KUL21452.1"/>
    </source>
</evidence>
<dbReference type="InterPro" id="IPR046036">
    <property type="entry name" value="DUF5994"/>
</dbReference>
<dbReference type="RefSeq" id="WP_062714371.1">
    <property type="nucleotide sequence ID" value="NZ_LLZG01000408.1"/>
</dbReference>
<dbReference type="Proteomes" id="UP000053923">
    <property type="component" value="Unassembled WGS sequence"/>
</dbReference>
<dbReference type="EMBL" id="LLZG01000408">
    <property type="protein sequence ID" value="KUL21452.1"/>
    <property type="molecule type" value="Genomic_DNA"/>
</dbReference>
<proteinExistence type="predicted"/>
<name>A0A101J746_9ACTN</name>
<gene>
    <name evidence="1" type="ORF">ADL12_44740</name>
</gene>